<dbReference type="InterPro" id="IPR018584">
    <property type="entry name" value="GT87"/>
</dbReference>
<name>A0AA41PYH2_9ACTN</name>
<keyword evidence="3" id="KW-0808">Transferase</keyword>
<feature type="transmembrane region" description="Helical" evidence="9">
    <location>
        <begin position="364"/>
        <end position="381"/>
    </location>
</feature>
<feature type="transmembrane region" description="Helical" evidence="9">
    <location>
        <begin position="267"/>
        <end position="288"/>
    </location>
</feature>
<protein>
    <submittedName>
        <fullName evidence="10">Glycosyltransferase 87 family protein</fullName>
    </submittedName>
</protein>
<sequence>MRQVMRKRGKALWVRTGAPAPWALAFLAASIAAYLAVRGLTKPSMVDLVVYRAEGQAVVDGRDLYGPLGTPHGLLATYPPFAAMLFAGLTVPPYEALRIGVIAANIALLLLVVVLSARLAGIAVRRRATVVAAATALCIWAEPVFTTFRYGQVNLLLLALILWDFGRPAGTRTKGVALGIAMGIKVTPGIFVVYLLLTRRFREAAAAVAAFAATVAVGALALPGSSRAFWFTHLSDPQRVGRLENAANQSVRGLVVRITHTREPDQLWYLLVAAVGVAGLAGAVLAYRALGDRWGLPACAVTGLLVSPIAWTHHWVWCVPIALLLWAEARRLLAAVAVFWTFAVWAVPHVPYVELDFAPWQTALSAWYILFGLGFLALAAAKARSAAYVPKARTRADADLGDELDELDELDERDEQSERDGRGRRAPQAV</sequence>
<evidence type="ECO:0000313" key="11">
    <source>
        <dbReference type="Proteomes" id="UP001165378"/>
    </source>
</evidence>
<organism evidence="10 11">
    <name type="scientific">Yinghuangia soli</name>
    <dbReference type="NCBI Taxonomy" id="2908204"/>
    <lineage>
        <taxon>Bacteria</taxon>
        <taxon>Bacillati</taxon>
        <taxon>Actinomycetota</taxon>
        <taxon>Actinomycetes</taxon>
        <taxon>Kitasatosporales</taxon>
        <taxon>Streptomycetaceae</taxon>
        <taxon>Yinghuangia</taxon>
    </lineage>
</organism>
<evidence type="ECO:0000256" key="3">
    <source>
        <dbReference type="ARBA" id="ARBA00022679"/>
    </source>
</evidence>
<comment type="caution">
    <text evidence="10">The sequence shown here is derived from an EMBL/GenBank/DDBJ whole genome shotgun (WGS) entry which is preliminary data.</text>
</comment>
<keyword evidence="11" id="KW-1185">Reference proteome</keyword>
<comment type="subcellular location">
    <subcellularLocation>
        <location evidence="1">Cell membrane</location>
        <topology evidence="1">Multi-pass membrane protein</topology>
    </subcellularLocation>
</comment>
<gene>
    <name evidence="10" type="ORF">LZ495_13280</name>
</gene>
<keyword evidence="4 9" id="KW-0812">Transmembrane</keyword>
<comment type="similarity">
    <text evidence="7">Belongs to the glycosyltransferase 87 family.</text>
</comment>
<dbReference type="Proteomes" id="UP001165378">
    <property type="component" value="Unassembled WGS sequence"/>
</dbReference>
<evidence type="ECO:0000256" key="9">
    <source>
        <dbReference type="SAM" id="Phobius"/>
    </source>
</evidence>
<dbReference type="EMBL" id="JAKFHA010000006">
    <property type="protein sequence ID" value="MCF2528190.1"/>
    <property type="molecule type" value="Genomic_DNA"/>
</dbReference>
<feature type="transmembrane region" description="Helical" evidence="9">
    <location>
        <begin position="294"/>
        <end position="325"/>
    </location>
</feature>
<keyword evidence="5 9" id="KW-1133">Transmembrane helix</keyword>
<feature type="compositionally biased region" description="Acidic residues" evidence="8">
    <location>
        <begin position="403"/>
        <end position="415"/>
    </location>
</feature>
<feature type="transmembrane region" description="Helical" evidence="9">
    <location>
        <begin position="332"/>
        <end position="352"/>
    </location>
</feature>
<dbReference type="GO" id="GO:0005886">
    <property type="term" value="C:plasma membrane"/>
    <property type="evidence" value="ECO:0007669"/>
    <property type="project" value="UniProtKB-SubCell"/>
</dbReference>
<evidence type="ECO:0000256" key="4">
    <source>
        <dbReference type="ARBA" id="ARBA00022692"/>
    </source>
</evidence>
<keyword evidence="6 9" id="KW-0472">Membrane</keyword>
<evidence type="ECO:0000256" key="5">
    <source>
        <dbReference type="ARBA" id="ARBA00022989"/>
    </source>
</evidence>
<feature type="transmembrane region" description="Helical" evidence="9">
    <location>
        <begin position="177"/>
        <end position="198"/>
    </location>
</feature>
<proteinExistence type="inferred from homology"/>
<dbReference type="GO" id="GO:0016758">
    <property type="term" value="F:hexosyltransferase activity"/>
    <property type="evidence" value="ECO:0007669"/>
    <property type="project" value="InterPro"/>
</dbReference>
<reference evidence="10" key="1">
    <citation type="submission" date="2022-01" db="EMBL/GenBank/DDBJ databases">
        <title>Genome-Based Taxonomic Classification of the Phylum Actinobacteria.</title>
        <authorList>
            <person name="Gao Y."/>
        </authorList>
    </citation>
    <scope>NUCLEOTIDE SEQUENCE</scope>
    <source>
        <strain evidence="10">KLBMP 8922</strain>
    </source>
</reference>
<evidence type="ECO:0000256" key="7">
    <source>
        <dbReference type="ARBA" id="ARBA00024033"/>
    </source>
</evidence>
<evidence type="ECO:0000256" key="8">
    <source>
        <dbReference type="SAM" id="MobiDB-lite"/>
    </source>
</evidence>
<evidence type="ECO:0000256" key="6">
    <source>
        <dbReference type="ARBA" id="ARBA00023136"/>
    </source>
</evidence>
<feature type="transmembrane region" description="Helical" evidence="9">
    <location>
        <begin position="96"/>
        <end position="117"/>
    </location>
</feature>
<evidence type="ECO:0000256" key="2">
    <source>
        <dbReference type="ARBA" id="ARBA00022475"/>
    </source>
</evidence>
<accession>A0AA41PYH2</accession>
<evidence type="ECO:0000256" key="1">
    <source>
        <dbReference type="ARBA" id="ARBA00004651"/>
    </source>
</evidence>
<dbReference type="Pfam" id="PF09594">
    <property type="entry name" value="GT87"/>
    <property type="match status" value="1"/>
</dbReference>
<feature type="region of interest" description="Disordered" evidence="8">
    <location>
        <begin position="403"/>
        <end position="430"/>
    </location>
</feature>
<feature type="transmembrane region" description="Helical" evidence="9">
    <location>
        <begin position="124"/>
        <end position="142"/>
    </location>
</feature>
<feature type="transmembrane region" description="Helical" evidence="9">
    <location>
        <begin position="12"/>
        <end position="37"/>
    </location>
</feature>
<dbReference type="AlphaFoldDB" id="A0AA41PYH2"/>
<keyword evidence="2" id="KW-1003">Cell membrane</keyword>
<evidence type="ECO:0000313" key="10">
    <source>
        <dbReference type="EMBL" id="MCF2528190.1"/>
    </source>
</evidence>